<name>A0A4Y2NC17_ARAVE</name>
<gene>
    <name evidence="1" type="ORF">AVEN_124905_1</name>
</gene>
<reference evidence="1 2" key="1">
    <citation type="journal article" date="2019" name="Sci. Rep.">
        <title>Orb-weaving spider Araneus ventricosus genome elucidates the spidroin gene catalogue.</title>
        <authorList>
            <person name="Kono N."/>
            <person name="Nakamura H."/>
            <person name="Ohtoshi R."/>
            <person name="Moran D.A.P."/>
            <person name="Shinohara A."/>
            <person name="Yoshida Y."/>
            <person name="Fujiwara M."/>
            <person name="Mori M."/>
            <person name="Tomita M."/>
            <person name="Arakawa K."/>
        </authorList>
    </citation>
    <scope>NUCLEOTIDE SEQUENCE [LARGE SCALE GENOMIC DNA]</scope>
</reference>
<organism evidence="1 2">
    <name type="scientific">Araneus ventricosus</name>
    <name type="common">Orbweaver spider</name>
    <name type="synonym">Epeira ventricosa</name>
    <dbReference type="NCBI Taxonomy" id="182803"/>
    <lineage>
        <taxon>Eukaryota</taxon>
        <taxon>Metazoa</taxon>
        <taxon>Ecdysozoa</taxon>
        <taxon>Arthropoda</taxon>
        <taxon>Chelicerata</taxon>
        <taxon>Arachnida</taxon>
        <taxon>Araneae</taxon>
        <taxon>Araneomorphae</taxon>
        <taxon>Entelegynae</taxon>
        <taxon>Araneoidea</taxon>
        <taxon>Araneidae</taxon>
        <taxon>Araneus</taxon>
    </lineage>
</organism>
<evidence type="ECO:0000313" key="1">
    <source>
        <dbReference type="EMBL" id="GBN35366.1"/>
    </source>
</evidence>
<comment type="caution">
    <text evidence="1">The sequence shown here is derived from an EMBL/GenBank/DDBJ whole genome shotgun (WGS) entry which is preliminary data.</text>
</comment>
<accession>A0A4Y2NC17</accession>
<sequence>MVISVSERSKARHSGELRSTKWRGSTPWHFTFMPIHLRRSFTGAQTTNPSATATLFHYGYCAYSSSIFKMEAPACSDLLKSERASPRIYTGRISALKAQ</sequence>
<proteinExistence type="predicted"/>
<dbReference type="AlphaFoldDB" id="A0A4Y2NC17"/>
<evidence type="ECO:0000313" key="2">
    <source>
        <dbReference type="Proteomes" id="UP000499080"/>
    </source>
</evidence>
<dbReference type="Proteomes" id="UP000499080">
    <property type="component" value="Unassembled WGS sequence"/>
</dbReference>
<dbReference type="EMBL" id="BGPR01208201">
    <property type="protein sequence ID" value="GBN35366.1"/>
    <property type="molecule type" value="Genomic_DNA"/>
</dbReference>
<keyword evidence="2" id="KW-1185">Reference proteome</keyword>
<protein>
    <submittedName>
        <fullName evidence="1">Uncharacterized protein</fullName>
    </submittedName>
</protein>